<dbReference type="EMBL" id="JBHSXN010000002">
    <property type="protein sequence ID" value="MFC6953957.1"/>
    <property type="molecule type" value="Genomic_DNA"/>
</dbReference>
<name>A0ABD5VL69_9EURY</name>
<gene>
    <name evidence="2" type="ORF">ACFQGB_13885</name>
</gene>
<dbReference type="Proteomes" id="UP001596395">
    <property type="component" value="Unassembled WGS sequence"/>
</dbReference>
<dbReference type="InterPro" id="IPR040624">
    <property type="entry name" value="HalOD1"/>
</dbReference>
<sequence length="86" mass="9096">MSRADRSASTRVIEAAAARTDRDELDLPPLAEVVDPEALDTIADDSSAVLTFPYAGMHVTVDETGAVTVDERTDAYANGEQALGDD</sequence>
<evidence type="ECO:0000313" key="3">
    <source>
        <dbReference type="Proteomes" id="UP001596395"/>
    </source>
</evidence>
<protein>
    <submittedName>
        <fullName evidence="2">HalOD1 output domain-containing protein</fullName>
    </submittedName>
</protein>
<dbReference type="Pfam" id="PF18545">
    <property type="entry name" value="HalOD1"/>
    <property type="match status" value="1"/>
</dbReference>
<dbReference type="AlphaFoldDB" id="A0ABD5VL69"/>
<accession>A0ABD5VL69</accession>
<keyword evidence="3" id="KW-1185">Reference proteome</keyword>
<comment type="caution">
    <text evidence="2">The sequence shown here is derived from an EMBL/GenBank/DDBJ whole genome shotgun (WGS) entry which is preliminary data.</text>
</comment>
<feature type="domain" description="Halobacterial output" evidence="1">
    <location>
        <begin position="5"/>
        <end position="70"/>
    </location>
</feature>
<dbReference type="RefSeq" id="WP_336350904.1">
    <property type="nucleotide sequence ID" value="NZ_JAZAQL010000002.1"/>
</dbReference>
<reference evidence="2 3" key="1">
    <citation type="journal article" date="2019" name="Int. J. Syst. Evol. Microbiol.">
        <title>The Global Catalogue of Microorganisms (GCM) 10K type strain sequencing project: providing services to taxonomists for standard genome sequencing and annotation.</title>
        <authorList>
            <consortium name="The Broad Institute Genomics Platform"/>
            <consortium name="The Broad Institute Genome Sequencing Center for Infectious Disease"/>
            <person name="Wu L."/>
            <person name="Ma J."/>
        </authorList>
    </citation>
    <scope>NUCLEOTIDE SEQUENCE [LARGE SCALE GENOMIC DNA]</scope>
    <source>
        <strain evidence="2 3">GX26</strain>
    </source>
</reference>
<evidence type="ECO:0000313" key="2">
    <source>
        <dbReference type="EMBL" id="MFC6953957.1"/>
    </source>
</evidence>
<evidence type="ECO:0000259" key="1">
    <source>
        <dbReference type="Pfam" id="PF18545"/>
    </source>
</evidence>
<proteinExistence type="predicted"/>
<organism evidence="2 3">
    <name type="scientific">Halorubellus litoreus</name>
    <dbReference type="NCBI Taxonomy" id="755308"/>
    <lineage>
        <taxon>Archaea</taxon>
        <taxon>Methanobacteriati</taxon>
        <taxon>Methanobacteriota</taxon>
        <taxon>Stenosarchaea group</taxon>
        <taxon>Halobacteria</taxon>
        <taxon>Halobacteriales</taxon>
        <taxon>Halorubellaceae</taxon>
        <taxon>Halorubellus</taxon>
    </lineage>
</organism>